<dbReference type="STRING" id="126957.T1JEM5"/>
<dbReference type="Pfam" id="PF07807">
    <property type="entry name" value="RED_C"/>
    <property type="match status" value="1"/>
</dbReference>
<feature type="region of interest" description="Disordered" evidence="5">
    <location>
        <begin position="340"/>
        <end position="377"/>
    </location>
</feature>
<dbReference type="InterPro" id="IPR039896">
    <property type="entry name" value="Red-like"/>
</dbReference>
<dbReference type="AlphaFoldDB" id="T1JEM5"/>
<accession>T1JEM5</accession>
<reference evidence="8" key="2">
    <citation type="submission" date="2015-02" db="UniProtKB">
        <authorList>
            <consortium name="EnsemblMetazoa"/>
        </authorList>
    </citation>
    <scope>IDENTIFICATION</scope>
</reference>
<dbReference type="EMBL" id="JH432127">
    <property type="status" value="NOT_ANNOTATED_CDS"/>
    <property type="molecule type" value="Genomic_DNA"/>
</dbReference>
<feature type="domain" description="RED-like N-terminal" evidence="7">
    <location>
        <begin position="91"/>
        <end position="205"/>
    </location>
</feature>
<keyword evidence="3" id="KW-0677">Repeat</keyword>
<keyword evidence="4" id="KW-0539">Nucleus</keyword>
<evidence type="ECO:0000313" key="8">
    <source>
        <dbReference type="EnsemblMetazoa" id="SMAR012275-PA"/>
    </source>
</evidence>
<evidence type="ECO:0000256" key="3">
    <source>
        <dbReference type="ARBA" id="ARBA00022737"/>
    </source>
</evidence>
<dbReference type="Proteomes" id="UP000014500">
    <property type="component" value="Unassembled WGS sequence"/>
</dbReference>
<feature type="compositionally biased region" description="Polar residues" evidence="5">
    <location>
        <begin position="355"/>
        <end position="377"/>
    </location>
</feature>
<dbReference type="Pfam" id="PF07808">
    <property type="entry name" value="RED_N"/>
    <property type="match status" value="2"/>
</dbReference>
<evidence type="ECO:0000256" key="1">
    <source>
        <dbReference type="ARBA" id="ARBA00004123"/>
    </source>
</evidence>
<dbReference type="HOGENOM" id="CLU_026814_2_0_1"/>
<evidence type="ECO:0008006" key="10">
    <source>
        <dbReference type="Google" id="ProtNLM"/>
    </source>
</evidence>
<name>T1JEM5_STRMM</name>
<dbReference type="InterPro" id="IPR012492">
    <property type="entry name" value="RED_C"/>
</dbReference>
<dbReference type="EnsemblMetazoa" id="SMAR012275-RA">
    <property type="protein sequence ID" value="SMAR012275-PA"/>
    <property type="gene ID" value="SMAR012275"/>
</dbReference>
<reference evidence="9" key="1">
    <citation type="submission" date="2011-05" db="EMBL/GenBank/DDBJ databases">
        <authorList>
            <person name="Richards S.R."/>
            <person name="Qu J."/>
            <person name="Jiang H."/>
            <person name="Jhangiani S.N."/>
            <person name="Agravi P."/>
            <person name="Goodspeed R."/>
            <person name="Gross S."/>
            <person name="Mandapat C."/>
            <person name="Jackson L."/>
            <person name="Mathew T."/>
            <person name="Pu L."/>
            <person name="Thornton R."/>
            <person name="Saada N."/>
            <person name="Wilczek-Boney K.B."/>
            <person name="Lee S."/>
            <person name="Kovar C."/>
            <person name="Wu Y."/>
            <person name="Scherer S.E."/>
            <person name="Worley K.C."/>
            <person name="Muzny D.M."/>
            <person name="Gibbs R."/>
        </authorList>
    </citation>
    <scope>NUCLEOTIDE SEQUENCE</scope>
    <source>
        <strain evidence="9">Brora</strain>
    </source>
</reference>
<keyword evidence="9" id="KW-1185">Reference proteome</keyword>
<comment type="similarity">
    <text evidence="2">Belongs to the RED family.</text>
</comment>
<evidence type="ECO:0000256" key="5">
    <source>
        <dbReference type="SAM" id="MobiDB-lite"/>
    </source>
</evidence>
<feature type="domain" description="Protein RED C-terminal" evidence="6">
    <location>
        <begin position="405"/>
        <end position="510"/>
    </location>
</feature>
<comment type="subcellular location">
    <subcellularLocation>
        <location evidence="1">Nucleus</location>
    </subcellularLocation>
</comment>
<dbReference type="GO" id="GO:0005634">
    <property type="term" value="C:nucleus"/>
    <property type="evidence" value="ECO:0007669"/>
    <property type="project" value="UniProtKB-SubCell"/>
</dbReference>
<feature type="domain" description="RED-like N-terminal" evidence="7">
    <location>
        <begin position="226"/>
        <end position="288"/>
    </location>
</feature>
<evidence type="ECO:0000259" key="6">
    <source>
        <dbReference type="Pfam" id="PF07807"/>
    </source>
</evidence>
<protein>
    <recommendedName>
        <fullName evidence="10">Protein Red</fullName>
    </recommendedName>
</protein>
<evidence type="ECO:0000259" key="7">
    <source>
        <dbReference type="Pfam" id="PF07808"/>
    </source>
</evidence>
<dbReference type="PANTHER" id="PTHR12765">
    <property type="entry name" value="RED PROTEIN IK FACTOR CYTOKINE IK"/>
    <property type="match status" value="1"/>
</dbReference>
<evidence type="ECO:0000256" key="2">
    <source>
        <dbReference type="ARBA" id="ARBA00006660"/>
    </source>
</evidence>
<dbReference type="PhylomeDB" id="T1JEM5"/>
<evidence type="ECO:0000313" key="9">
    <source>
        <dbReference type="Proteomes" id="UP000014500"/>
    </source>
</evidence>
<feature type="compositionally biased region" description="Basic and acidic residues" evidence="5">
    <location>
        <begin position="340"/>
        <end position="353"/>
    </location>
</feature>
<proteinExistence type="inferred from homology"/>
<dbReference type="InterPro" id="IPR012916">
    <property type="entry name" value="RED_N"/>
</dbReference>
<dbReference type="OMA" id="WQQTNGY"/>
<feature type="compositionally biased region" description="Basic and acidic residues" evidence="5">
    <location>
        <begin position="37"/>
        <end position="52"/>
    </location>
</feature>
<dbReference type="eggNOG" id="KOG2498">
    <property type="taxonomic scope" value="Eukaryota"/>
</dbReference>
<sequence>MGQQKLLWNGTKLNTYEIAVNKMPEKEEPTPPPAMGESRKNEAKDSYHPMTNDDFRKLLMTPRSVTALTAPTRNPEAPALIKDDKVERRNKKKNFYAKLKKQEDFKMQELALKYRDRAQERREGANPDYQSEDPISTTAGYRAVAPDVKSRRQMIQESKFLGGDMEHTHLVKGLDYALLQKVRSEITLKEREEDDYDEEALSKAPNVDDVEEFVTFKTIMLKIYIAHCRMAYIIELDDDFAESDIPTTLLRSKTDCPNIKSQTTLTTNDIVINKLTQILLYLRQGTQGIGRKLNEEIVIRDEDKKQADESIYGDIGDYIATLTKGILKHDIGDKQRTAYFGKPKEDDREELGKLRNSTSNWNSTASKPEYDQQSGSFTDDKLRAVEESKIRPTKMFKRLNEPDSYAECYPGAPETADAIDDSDDEVDYTKMDMGNKKGPIGRWDFDTQEEYSYYMNQKEALPKAAFQYGVKMADGRKTRRTGQGKKDEKAELDREWQKISKIIAKRKGTNLDMGEPDYKIGKY</sequence>
<feature type="region of interest" description="Disordered" evidence="5">
    <location>
        <begin position="22"/>
        <end position="52"/>
    </location>
</feature>
<evidence type="ECO:0000256" key="4">
    <source>
        <dbReference type="ARBA" id="ARBA00023242"/>
    </source>
</evidence>
<organism evidence="8 9">
    <name type="scientific">Strigamia maritima</name>
    <name type="common">European centipede</name>
    <name type="synonym">Geophilus maritimus</name>
    <dbReference type="NCBI Taxonomy" id="126957"/>
    <lineage>
        <taxon>Eukaryota</taxon>
        <taxon>Metazoa</taxon>
        <taxon>Ecdysozoa</taxon>
        <taxon>Arthropoda</taxon>
        <taxon>Myriapoda</taxon>
        <taxon>Chilopoda</taxon>
        <taxon>Pleurostigmophora</taxon>
        <taxon>Geophilomorpha</taxon>
        <taxon>Linotaeniidae</taxon>
        <taxon>Strigamia</taxon>
    </lineage>
</organism>